<dbReference type="PANTHER" id="PTHR27009">
    <property type="entry name" value="RUST RESISTANCE KINASE LR10-RELATED"/>
    <property type="match status" value="1"/>
</dbReference>
<comment type="subcellular location">
    <subcellularLocation>
        <location evidence="1">Membrane</location>
        <topology evidence="1">Single-pass type I membrane protein</topology>
    </subcellularLocation>
</comment>
<keyword evidence="8" id="KW-0547">Nucleotide-binding</keyword>
<evidence type="ECO:0000256" key="4">
    <source>
        <dbReference type="ARBA" id="ARBA00022729"/>
    </source>
</evidence>
<dbReference type="STRING" id="3885.V7CW64"/>
<evidence type="ECO:0000313" key="11">
    <source>
        <dbReference type="EMBL" id="ESW33515.1"/>
    </source>
</evidence>
<proteinExistence type="predicted"/>
<feature type="transmembrane region" description="Helical" evidence="9">
    <location>
        <begin position="349"/>
        <end position="371"/>
    </location>
</feature>
<keyword evidence="7" id="KW-0325">Glycoprotein</keyword>
<dbReference type="Proteomes" id="UP000000226">
    <property type="component" value="Chromosome 1"/>
</dbReference>
<evidence type="ECO:0000256" key="2">
    <source>
        <dbReference type="ARBA" id="ARBA00022527"/>
    </source>
</evidence>
<keyword evidence="8" id="KW-0067">ATP-binding</keyword>
<dbReference type="OrthoDB" id="1513794at2759"/>
<evidence type="ECO:0000256" key="8">
    <source>
        <dbReference type="PROSITE-ProRule" id="PRU10141"/>
    </source>
</evidence>
<feature type="domain" description="Protein kinase" evidence="10">
    <location>
        <begin position="408"/>
        <end position="497"/>
    </location>
</feature>
<dbReference type="GO" id="GO:0004674">
    <property type="term" value="F:protein serine/threonine kinase activity"/>
    <property type="evidence" value="ECO:0007669"/>
    <property type="project" value="UniProtKB-KW"/>
</dbReference>
<dbReference type="InterPro" id="IPR001245">
    <property type="entry name" value="Ser-Thr/Tyr_kinase_cat_dom"/>
</dbReference>
<evidence type="ECO:0000256" key="6">
    <source>
        <dbReference type="ARBA" id="ARBA00023136"/>
    </source>
</evidence>
<dbReference type="AlphaFoldDB" id="V7CW64"/>
<keyword evidence="12" id="KW-1185">Reference proteome</keyword>
<dbReference type="EMBL" id="CM002288">
    <property type="protein sequence ID" value="ESW33515.1"/>
    <property type="molecule type" value="Genomic_DNA"/>
</dbReference>
<keyword evidence="5 9" id="KW-1133">Transmembrane helix</keyword>
<organism evidence="11 12">
    <name type="scientific">Phaseolus vulgaris</name>
    <name type="common">Kidney bean</name>
    <name type="synonym">French bean</name>
    <dbReference type="NCBI Taxonomy" id="3885"/>
    <lineage>
        <taxon>Eukaryota</taxon>
        <taxon>Viridiplantae</taxon>
        <taxon>Streptophyta</taxon>
        <taxon>Embryophyta</taxon>
        <taxon>Tracheophyta</taxon>
        <taxon>Spermatophyta</taxon>
        <taxon>Magnoliopsida</taxon>
        <taxon>eudicotyledons</taxon>
        <taxon>Gunneridae</taxon>
        <taxon>Pentapetalae</taxon>
        <taxon>rosids</taxon>
        <taxon>fabids</taxon>
        <taxon>Fabales</taxon>
        <taxon>Fabaceae</taxon>
        <taxon>Papilionoideae</taxon>
        <taxon>50 kb inversion clade</taxon>
        <taxon>NPAAA clade</taxon>
        <taxon>indigoferoid/millettioid clade</taxon>
        <taxon>Phaseoleae</taxon>
        <taxon>Phaseolus</taxon>
    </lineage>
</organism>
<sequence length="497" mass="57010">MEKEGWNSCSCSAHTLLSIVATIILLFQPDYCIAKRHPPCPPSSCAQIHNISYPFRLKGDPSHCGDKRYELDCVNNATLLTVFSAKFHVRDIDYKRYKIVVTDPGQDEYANCSFIPRNFLTNRNFTTAIGPDDFGSQPFTYEPWEIIRIGYFNCVNPVSDDPRYVKVDMSRCSSGGHVYAVLEPDFYEFSVNDIEVGCYLMVATVWTPKQNVTYHKCDGKDTCDLREITFLERIPKLNSSYDEIRGLISEGIQLSWLPIICEDRCGRGTDCKVINESKGEVECEKHYCHYAYHTTHKCEQWQQILGYIRAYLRGVMYGLGSRITFSTKQLDRPVGLQYFDGGIFIGRNVISIFLAARCLFGVVLILVLLIYKWRRRHFSIYENIENFLLDSHLNPIRYEYREIKKMTRGFKVKLGQGGFGTVYKGKLRSGLDVAVKMLNKSNDNGQDFMNEVATIGRIHHVNVVHLWNAFNGNGKQEEELKSSSRAFKSTLLSFLDL</sequence>
<dbReference type="InterPro" id="IPR000719">
    <property type="entry name" value="Prot_kinase_dom"/>
</dbReference>
<keyword evidence="6 9" id="KW-0472">Membrane</keyword>
<dbReference type="Pfam" id="PF07714">
    <property type="entry name" value="PK_Tyr_Ser-Thr"/>
    <property type="match status" value="1"/>
</dbReference>
<reference evidence="12" key="1">
    <citation type="journal article" date="2014" name="Nat. Genet.">
        <title>A reference genome for common bean and genome-wide analysis of dual domestications.</title>
        <authorList>
            <person name="Schmutz J."/>
            <person name="McClean P.E."/>
            <person name="Mamidi S."/>
            <person name="Wu G.A."/>
            <person name="Cannon S.B."/>
            <person name="Grimwood J."/>
            <person name="Jenkins J."/>
            <person name="Shu S."/>
            <person name="Song Q."/>
            <person name="Chavarro C."/>
            <person name="Torres-Torres M."/>
            <person name="Geffroy V."/>
            <person name="Moghaddam S.M."/>
            <person name="Gao D."/>
            <person name="Abernathy B."/>
            <person name="Barry K."/>
            <person name="Blair M."/>
            <person name="Brick M.A."/>
            <person name="Chovatia M."/>
            <person name="Gepts P."/>
            <person name="Goodstein D.M."/>
            <person name="Gonzales M."/>
            <person name="Hellsten U."/>
            <person name="Hyten D.L."/>
            <person name="Jia G."/>
            <person name="Kelly J.D."/>
            <person name="Kudrna D."/>
            <person name="Lee R."/>
            <person name="Richard M.M."/>
            <person name="Miklas P.N."/>
            <person name="Osorno J.M."/>
            <person name="Rodrigues J."/>
            <person name="Thareau V."/>
            <person name="Urrea C.A."/>
            <person name="Wang M."/>
            <person name="Yu Y."/>
            <person name="Zhang M."/>
            <person name="Wing R.A."/>
            <person name="Cregan P.B."/>
            <person name="Rokhsar D.S."/>
            <person name="Jackson S.A."/>
        </authorList>
    </citation>
    <scope>NUCLEOTIDE SEQUENCE [LARGE SCALE GENOMIC DNA]</scope>
    <source>
        <strain evidence="12">cv. G19833</strain>
    </source>
</reference>
<gene>
    <name evidence="11" type="ORF">PHAVU_001G076300g</name>
</gene>
<dbReference type="eggNOG" id="KOG1187">
    <property type="taxonomic scope" value="Eukaryota"/>
</dbReference>
<keyword evidence="4" id="KW-0732">Signal</keyword>
<keyword evidence="2" id="KW-0418">Kinase</keyword>
<dbReference type="GO" id="GO:0030247">
    <property type="term" value="F:polysaccharide binding"/>
    <property type="evidence" value="ECO:0007669"/>
    <property type="project" value="InterPro"/>
</dbReference>
<dbReference type="SUPFAM" id="SSF56112">
    <property type="entry name" value="Protein kinase-like (PK-like)"/>
    <property type="match status" value="1"/>
</dbReference>
<keyword evidence="3 9" id="KW-0812">Transmembrane</keyword>
<evidence type="ECO:0000256" key="5">
    <source>
        <dbReference type="ARBA" id="ARBA00022989"/>
    </source>
</evidence>
<keyword evidence="2" id="KW-0723">Serine/threonine-protein kinase</keyword>
<dbReference type="GO" id="GO:0005524">
    <property type="term" value="F:ATP binding"/>
    <property type="evidence" value="ECO:0007669"/>
    <property type="project" value="UniProtKB-UniRule"/>
</dbReference>
<dbReference type="SMR" id="V7CW64"/>
<evidence type="ECO:0000313" key="12">
    <source>
        <dbReference type="Proteomes" id="UP000000226"/>
    </source>
</evidence>
<keyword evidence="2" id="KW-0808">Transferase</keyword>
<dbReference type="InterPro" id="IPR017441">
    <property type="entry name" value="Protein_kinase_ATP_BS"/>
</dbReference>
<dbReference type="Gene3D" id="3.30.200.20">
    <property type="entry name" value="Phosphorylase Kinase, domain 1"/>
    <property type="match status" value="1"/>
</dbReference>
<dbReference type="PROSITE" id="PS00107">
    <property type="entry name" value="PROTEIN_KINASE_ATP"/>
    <property type="match status" value="1"/>
</dbReference>
<dbReference type="Gramene" id="ESW33515">
    <property type="protein sequence ID" value="ESW33515"/>
    <property type="gene ID" value="PHAVU_001G076300g"/>
</dbReference>
<accession>V7CW64</accession>
<evidence type="ECO:0000259" key="10">
    <source>
        <dbReference type="PROSITE" id="PS50011"/>
    </source>
</evidence>
<evidence type="ECO:0000256" key="3">
    <source>
        <dbReference type="ARBA" id="ARBA00022692"/>
    </source>
</evidence>
<evidence type="ECO:0000256" key="7">
    <source>
        <dbReference type="ARBA" id="ARBA00023180"/>
    </source>
</evidence>
<evidence type="ECO:0000256" key="9">
    <source>
        <dbReference type="SAM" id="Phobius"/>
    </source>
</evidence>
<protein>
    <recommendedName>
        <fullName evidence="10">Protein kinase domain-containing protein</fullName>
    </recommendedName>
</protein>
<dbReference type="GO" id="GO:0016020">
    <property type="term" value="C:membrane"/>
    <property type="evidence" value="ECO:0007669"/>
    <property type="project" value="UniProtKB-SubCell"/>
</dbReference>
<feature type="binding site" evidence="8">
    <location>
        <position position="436"/>
    </location>
    <ligand>
        <name>ATP</name>
        <dbReference type="ChEBI" id="CHEBI:30616"/>
    </ligand>
</feature>
<dbReference type="InterPro" id="IPR045874">
    <property type="entry name" value="LRK10/LRL21-25-like"/>
</dbReference>
<evidence type="ECO:0000256" key="1">
    <source>
        <dbReference type="ARBA" id="ARBA00004479"/>
    </source>
</evidence>
<name>V7CW64_PHAVU</name>
<dbReference type="PROSITE" id="PS50011">
    <property type="entry name" value="PROTEIN_KINASE_DOM"/>
    <property type="match status" value="1"/>
</dbReference>
<dbReference type="Pfam" id="PF13947">
    <property type="entry name" value="GUB_WAK_bind"/>
    <property type="match status" value="1"/>
</dbReference>
<dbReference type="InterPro" id="IPR011009">
    <property type="entry name" value="Kinase-like_dom_sf"/>
</dbReference>
<dbReference type="InterPro" id="IPR025287">
    <property type="entry name" value="WAK_GUB"/>
</dbReference>